<dbReference type="SMART" id="SM00267">
    <property type="entry name" value="GGDEF"/>
    <property type="match status" value="1"/>
</dbReference>
<keyword evidence="1" id="KW-1133">Transmembrane helix</keyword>
<feature type="transmembrane region" description="Helical" evidence="1">
    <location>
        <begin position="242"/>
        <end position="267"/>
    </location>
</feature>
<feature type="transmembrane region" description="Helical" evidence="1">
    <location>
        <begin position="335"/>
        <end position="354"/>
    </location>
</feature>
<evidence type="ECO:0000259" key="2">
    <source>
        <dbReference type="PROSITE" id="PS50887"/>
    </source>
</evidence>
<sequence>MLRAAFGELRLQRGRTLWHTPQALLAVVLACLAVLAGAPARSEAPAQQSSDVLRLDTHTRAAAAWPVTRILEDASNSQDARAAWRSLSQFEVPRTPYQNLGQRASAVWLHIPVAIGAHAPGNWVARLEYPLLNEVDFVVFDRQGLVVHQSRTGSLTPFSQRPLQTRALSADLHLQPGQSYDVMVRIRTMTAVIVPLHFMPWSSVNELESRDQILFGILGGLMLFMLAYSLSRWISLRQPAFLAYAGVLCANGAFALAIYGVGAQYLWPDSAWLATQVSAGSSLAVVAANLYFCLYALEVRQSWPRLATAVQIAAAIVLTLLAAFLLGLISYRQGALAASIGVVCHVALFLPVVVMRWRRDDRAAPFMVAGWLSFAAGMLVITTLLRGLLPVNGWTLYGAQFGATGEMLCWLMVLGLRVEHLREAAERSRREHDLLDALAHTDPLTGLANRRGLERVLAAGIGDGPRADGRAPLKALFLLDLDGFKQINDQLGHEAGDAVLTTLAQRLKGATRAGDLVARIGGDEFVVLATGLNTPADAAAVGCKLLAQFEQPLLLAGGQLRRIGGTVGYSLASGPVRDANAWMREADAAMYAGKSAGKLRLVAYAELASHQHADSLHRA</sequence>
<dbReference type="InterPro" id="IPR011623">
    <property type="entry name" value="7TMR_DISM_rcpt_extracell_dom1"/>
</dbReference>
<dbReference type="PROSITE" id="PS51257">
    <property type="entry name" value="PROKAR_LIPOPROTEIN"/>
    <property type="match status" value="1"/>
</dbReference>
<feature type="domain" description="GGDEF" evidence="2">
    <location>
        <begin position="472"/>
        <end position="606"/>
    </location>
</feature>
<feature type="transmembrane region" description="Helical" evidence="1">
    <location>
        <begin position="366"/>
        <end position="385"/>
    </location>
</feature>
<evidence type="ECO:0000256" key="1">
    <source>
        <dbReference type="SAM" id="Phobius"/>
    </source>
</evidence>
<dbReference type="PANTHER" id="PTHR46663">
    <property type="entry name" value="DIGUANYLATE CYCLASE DGCT-RELATED"/>
    <property type="match status" value="1"/>
</dbReference>
<dbReference type="InterPro" id="IPR011622">
    <property type="entry name" value="7TMR_DISM_rcpt_extracell_dom2"/>
</dbReference>
<dbReference type="InterPro" id="IPR043128">
    <property type="entry name" value="Rev_trsase/Diguanyl_cyclase"/>
</dbReference>
<dbReference type="Gene3D" id="2.60.40.2380">
    <property type="match status" value="1"/>
</dbReference>
<dbReference type="CDD" id="cd01949">
    <property type="entry name" value="GGDEF"/>
    <property type="match status" value="1"/>
</dbReference>
<dbReference type="Gene3D" id="3.30.70.270">
    <property type="match status" value="1"/>
</dbReference>
<keyword evidence="4" id="KW-1185">Reference proteome</keyword>
<proteinExistence type="predicted"/>
<gene>
    <name evidence="3" type="ORF">CATMQ487_15110</name>
</gene>
<organism evidence="3 4">
    <name type="scientific">Sphaerotilus microaerophilus</name>
    <dbReference type="NCBI Taxonomy" id="2914710"/>
    <lineage>
        <taxon>Bacteria</taxon>
        <taxon>Pseudomonadati</taxon>
        <taxon>Pseudomonadota</taxon>
        <taxon>Betaproteobacteria</taxon>
        <taxon>Burkholderiales</taxon>
        <taxon>Sphaerotilaceae</taxon>
        <taxon>Sphaerotilus</taxon>
    </lineage>
</organism>
<dbReference type="PANTHER" id="PTHR46663:SF2">
    <property type="entry name" value="GGDEF DOMAIN-CONTAINING PROTEIN"/>
    <property type="match status" value="1"/>
</dbReference>
<protein>
    <recommendedName>
        <fullName evidence="2">GGDEF domain-containing protein</fullName>
    </recommendedName>
</protein>
<dbReference type="InterPro" id="IPR052163">
    <property type="entry name" value="DGC-Regulatory_Protein"/>
</dbReference>
<feature type="transmembrane region" description="Helical" evidence="1">
    <location>
        <begin position="309"/>
        <end position="329"/>
    </location>
</feature>
<dbReference type="NCBIfam" id="TIGR00254">
    <property type="entry name" value="GGDEF"/>
    <property type="match status" value="1"/>
</dbReference>
<dbReference type="PROSITE" id="PS50887">
    <property type="entry name" value="GGDEF"/>
    <property type="match status" value="1"/>
</dbReference>
<evidence type="ECO:0000313" key="4">
    <source>
        <dbReference type="Proteomes" id="UP001057498"/>
    </source>
</evidence>
<dbReference type="Pfam" id="PF07695">
    <property type="entry name" value="7TMR-DISM_7TM"/>
    <property type="match status" value="1"/>
</dbReference>
<feature type="transmembrane region" description="Helical" evidence="1">
    <location>
        <begin position="397"/>
        <end position="418"/>
    </location>
</feature>
<feature type="transmembrane region" description="Helical" evidence="1">
    <location>
        <begin position="273"/>
        <end position="297"/>
    </location>
</feature>
<reference evidence="3" key="1">
    <citation type="submission" date="2022-04" db="EMBL/GenBank/DDBJ databases">
        <title>Whole genome sequence of Sphaerotilus sp. FB-5.</title>
        <authorList>
            <person name="Takeda M."/>
            <person name="Narihara S."/>
            <person name="Akimoto M."/>
            <person name="Akimoto R."/>
            <person name="Nishiyashiki S."/>
            <person name="Murakami T."/>
        </authorList>
    </citation>
    <scope>NUCLEOTIDE SEQUENCE</scope>
    <source>
        <strain evidence="3">FB-5</strain>
    </source>
</reference>
<feature type="transmembrane region" description="Helical" evidence="1">
    <location>
        <begin position="213"/>
        <end position="230"/>
    </location>
</feature>
<dbReference type="RefSeq" id="WP_251972654.1">
    <property type="nucleotide sequence ID" value="NZ_AP025730.1"/>
</dbReference>
<dbReference type="InterPro" id="IPR029787">
    <property type="entry name" value="Nucleotide_cyclase"/>
</dbReference>
<evidence type="ECO:0000313" key="3">
    <source>
        <dbReference type="EMBL" id="BDI04541.1"/>
    </source>
</evidence>
<keyword evidence="1" id="KW-0472">Membrane</keyword>
<name>A0ABM7YJD6_9BURK</name>
<dbReference type="EMBL" id="AP025730">
    <property type="protein sequence ID" value="BDI04541.1"/>
    <property type="molecule type" value="Genomic_DNA"/>
</dbReference>
<dbReference type="Pfam" id="PF00990">
    <property type="entry name" value="GGDEF"/>
    <property type="match status" value="1"/>
</dbReference>
<dbReference type="Pfam" id="PF07696">
    <property type="entry name" value="7TMR-DISMED2"/>
    <property type="match status" value="1"/>
</dbReference>
<dbReference type="InterPro" id="IPR000160">
    <property type="entry name" value="GGDEF_dom"/>
</dbReference>
<dbReference type="SUPFAM" id="SSF55073">
    <property type="entry name" value="Nucleotide cyclase"/>
    <property type="match status" value="1"/>
</dbReference>
<dbReference type="Proteomes" id="UP001057498">
    <property type="component" value="Chromosome"/>
</dbReference>
<accession>A0ABM7YJD6</accession>
<keyword evidence="1" id="KW-0812">Transmembrane</keyword>